<evidence type="ECO:0000313" key="2">
    <source>
        <dbReference type="EMBL" id="AKM53905.1"/>
    </source>
</evidence>
<dbReference type="InterPro" id="IPR029044">
    <property type="entry name" value="Nucleotide-diphossugar_trans"/>
</dbReference>
<sequence length="323" mass="37679">MFLSIIIVTQNHPVKILRTLSSIKAQSDSDYEVILVDDSGFQPKSTALELLSDNFYNFDNKIQVISSLRGQGFSYAVNAAINIANGEYFLVLDEGQILKENAVATLKTKIKANHKELVPIDMLEFKLYYSTIKGESYLRNDLNKLLTPKIQKEVFANVHTLINTKVFRTQFIKDHRIEFINYVRNDSLFIYKALANSDGFLAIDDVLAEYELGTINYSVFDLLKQWVHIFNFYREIGLYKEYHEELEYAFIRFCLISFLRMVRLQNNKKLAIKGVVSAQNKIERRLRNFKDNKYVQNINDEKFAPIVQDIEGYLKNWKLTYAK</sequence>
<dbReference type="PANTHER" id="PTHR22916">
    <property type="entry name" value="GLYCOSYLTRANSFERASE"/>
    <property type="match status" value="1"/>
</dbReference>
<keyword evidence="3" id="KW-1185">Reference proteome</keyword>
<dbReference type="SUPFAM" id="SSF53448">
    <property type="entry name" value="Nucleotide-diphospho-sugar transferases"/>
    <property type="match status" value="1"/>
</dbReference>
<dbReference type="InterPro" id="IPR001173">
    <property type="entry name" value="Glyco_trans_2-like"/>
</dbReference>
<dbReference type="KEGG" id="seri:SERIO_v1c03230"/>
<reference evidence="2 3" key="1">
    <citation type="journal article" date="2015" name="Genome Biol. Evol.">
        <title>Found and Lost: The Fates of Horizontally Acquired Genes in Arthropod-Symbiotic Spiroplasma.</title>
        <authorList>
            <person name="Lo W.S."/>
            <person name="Gasparich G.E."/>
            <person name="Kuo C.H."/>
        </authorList>
    </citation>
    <scope>NUCLEOTIDE SEQUENCE [LARGE SCALE GENOMIC DNA]</scope>
    <source>
        <strain evidence="3">TDA-040725-5</strain>
    </source>
</reference>
<proteinExistence type="predicted"/>
<feature type="domain" description="Glycosyltransferase 2-like" evidence="1">
    <location>
        <begin position="4"/>
        <end position="117"/>
    </location>
</feature>
<name>A0A0H3XHR4_9MOLU</name>
<protein>
    <submittedName>
        <fullName evidence="2">Glycosyltransferase</fullName>
    </submittedName>
</protein>
<evidence type="ECO:0000259" key="1">
    <source>
        <dbReference type="Pfam" id="PF00535"/>
    </source>
</evidence>
<dbReference type="STRING" id="315358.SERIO_v1c03230"/>
<dbReference type="GO" id="GO:0016740">
    <property type="term" value="F:transferase activity"/>
    <property type="evidence" value="ECO:0007669"/>
    <property type="project" value="UniProtKB-KW"/>
</dbReference>
<dbReference type="Gene3D" id="3.90.550.10">
    <property type="entry name" value="Spore Coat Polysaccharide Biosynthesis Protein SpsA, Chain A"/>
    <property type="match status" value="1"/>
</dbReference>
<dbReference type="Pfam" id="PF00535">
    <property type="entry name" value="Glycos_transf_2"/>
    <property type="match status" value="1"/>
</dbReference>
<organism evidence="2 3">
    <name type="scientific">Spiroplasma eriocheiris</name>
    <dbReference type="NCBI Taxonomy" id="315358"/>
    <lineage>
        <taxon>Bacteria</taxon>
        <taxon>Bacillati</taxon>
        <taxon>Mycoplasmatota</taxon>
        <taxon>Mollicutes</taxon>
        <taxon>Entomoplasmatales</taxon>
        <taxon>Spiroplasmataceae</taxon>
        <taxon>Spiroplasma</taxon>
    </lineage>
</organism>
<dbReference type="RefSeq" id="WP_047791167.1">
    <property type="nucleotide sequence ID" value="NZ_CP011856.1"/>
</dbReference>
<accession>A0A0H3XHR4</accession>
<dbReference type="PANTHER" id="PTHR22916:SF67">
    <property type="entry name" value="COLANIC ACID BIOSYNTHESIS GLYCOSYL TRANSFERASE WCAE-RELATED"/>
    <property type="match status" value="1"/>
</dbReference>
<gene>
    <name evidence="2" type="primary">cps</name>
    <name evidence="2" type="ORF">SERIO_v1c03230</name>
</gene>
<dbReference type="EMBL" id="CP011856">
    <property type="protein sequence ID" value="AKM53905.1"/>
    <property type="molecule type" value="Genomic_DNA"/>
</dbReference>
<dbReference type="Proteomes" id="UP000035661">
    <property type="component" value="Chromosome"/>
</dbReference>
<dbReference type="CDD" id="cd00761">
    <property type="entry name" value="Glyco_tranf_GTA_type"/>
    <property type="match status" value="1"/>
</dbReference>
<keyword evidence="2" id="KW-0808">Transferase</keyword>
<reference evidence="3" key="2">
    <citation type="submission" date="2015-06" db="EMBL/GenBank/DDBJ databases">
        <title>Complete genome sequence of Spiroplasma eriocheiris TDA-040725-5 (DSM 21848).</title>
        <authorList>
            <person name="Lo W.-S."/>
            <person name="Kuo C.-H."/>
        </authorList>
    </citation>
    <scope>NUCLEOTIDE SEQUENCE [LARGE SCALE GENOMIC DNA]</scope>
    <source>
        <strain evidence="3">TDA-040725-5</strain>
    </source>
</reference>
<evidence type="ECO:0000313" key="3">
    <source>
        <dbReference type="Proteomes" id="UP000035661"/>
    </source>
</evidence>
<dbReference type="AlphaFoldDB" id="A0A0H3XHR4"/>
<dbReference type="PATRIC" id="fig|743698.3.peg.323"/>